<feature type="compositionally biased region" description="Acidic residues" evidence="2">
    <location>
        <begin position="800"/>
        <end position="811"/>
    </location>
</feature>
<feature type="compositionally biased region" description="Basic and acidic residues" evidence="2">
    <location>
        <begin position="442"/>
        <end position="471"/>
    </location>
</feature>
<feature type="compositionally biased region" description="Polar residues" evidence="2">
    <location>
        <begin position="380"/>
        <end position="391"/>
    </location>
</feature>
<dbReference type="AlphaFoldDB" id="A0ABD3QPR1"/>
<feature type="compositionally biased region" description="Basic residues" evidence="2">
    <location>
        <begin position="364"/>
        <end position="373"/>
    </location>
</feature>
<protein>
    <recommendedName>
        <fullName evidence="3">START domain-containing protein</fullName>
    </recommendedName>
</protein>
<dbReference type="CDD" id="cd00177">
    <property type="entry name" value="START"/>
    <property type="match status" value="1"/>
</dbReference>
<proteinExistence type="predicted"/>
<evidence type="ECO:0000313" key="4">
    <source>
        <dbReference type="EMBL" id="KAL3802102.1"/>
    </source>
</evidence>
<keyword evidence="1" id="KW-0175">Coiled coil</keyword>
<accession>A0ABD3QPR1</accession>
<evidence type="ECO:0000256" key="2">
    <source>
        <dbReference type="SAM" id="MobiDB-lite"/>
    </source>
</evidence>
<dbReference type="InterPro" id="IPR002913">
    <property type="entry name" value="START_lipid-bd_dom"/>
</dbReference>
<dbReference type="Pfam" id="PF01852">
    <property type="entry name" value="START"/>
    <property type="match status" value="1"/>
</dbReference>
<dbReference type="EMBL" id="JABMIG020000022">
    <property type="protein sequence ID" value="KAL3802102.1"/>
    <property type="molecule type" value="Genomic_DNA"/>
</dbReference>
<dbReference type="GO" id="GO:0005737">
    <property type="term" value="C:cytoplasm"/>
    <property type="evidence" value="ECO:0007669"/>
    <property type="project" value="UniProtKB-ARBA"/>
</dbReference>
<evidence type="ECO:0000313" key="5">
    <source>
        <dbReference type="Proteomes" id="UP001516023"/>
    </source>
</evidence>
<feature type="compositionally biased region" description="Polar residues" evidence="2">
    <location>
        <begin position="760"/>
        <end position="778"/>
    </location>
</feature>
<name>A0ABD3QPR1_9STRA</name>
<dbReference type="SUPFAM" id="SSF55961">
    <property type="entry name" value="Bet v1-like"/>
    <property type="match status" value="1"/>
</dbReference>
<feature type="domain" description="START" evidence="3">
    <location>
        <begin position="532"/>
        <end position="759"/>
    </location>
</feature>
<feature type="coiled-coil region" evidence="1">
    <location>
        <begin position="396"/>
        <end position="423"/>
    </location>
</feature>
<dbReference type="PANTHER" id="PTHR19308">
    <property type="entry name" value="PHOSPHATIDYLCHOLINE TRANSFER PROTEIN"/>
    <property type="match status" value="1"/>
</dbReference>
<organism evidence="4 5">
    <name type="scientific">Cyclotella cryptica</name>
    <dbReference type="NCBI Taxonomy" id="29204"/>
    <lineage>
        <taxon>Eukaryota</taxon>
        <taxon>Sar</taxon>
        <taxon>Stramenopiles</taxon>
        <taxon>Ochrophyta</taxon>
        <taxon>Bacillariophyta</taxon>
        <taxon>Coscinodiscophyceae</taxon>
        <taxon>Thalassiosirophycidae</taxon>
        <taxon>Stephanodiscales</taxon>
        <taxon>Stephanodiscaceae</taxon>
        <taxon>Cyclotella</taxon>
    </lineage>
</organism>
<feature type="compositionally biased region" description="Basic and acidic residues" evidence="2">
    <location>
        <begin position="339"/>
        <end position="348"/>
    </location>
</feature>
<feature type="region of interest" description="Disordered" evidence="2">
    <location>
        <begin position="428"/>
        <end position="500"/>
    </location>
</feature>
<dbReference type="InterPro" id="IPR051213">
    <property type="entry name" value="START_lipid_transfer"/>
</dbReference>
<gene>
    <name evidence="4" type="ORF">HJC23_010858</name>
</gene>
<feature type="compositionally biased region" description="Basic and acidic residues" evidence="2">
    <location>
        <begin position="288"/>
        <end position="320"/>
    </location>
</feature>
<feature type="region of interest" description="Disordered" evidence="2">
    <location>
        <begin position="757"/>
        <end position="811"/>
    </location>
</feature>
<evidence type="ECO:0000259" key="3">
    <source>
        <dbReference type="PROSITE" id="PS50848"/>
    </source>
</evidence>
<keyword evidence="5" id="KW-1185">Reference proteome</keyword>
<dbReference type="PANTHER" id="PTHR19308:SF56">
    <property type="entry name" value="START DOMAIN-CONTAINING PROTEIN"/>
    <property type="match status" value="1"/>
</dbReference>
<dbReference type="PROSITE" id="PS50848">
    <property type="entry name" value="START"/>
    <property type="match status" value="1"/>
</dbReference>
<dbReference type="Proteomes" id="UP001516023">
    <property type="component" value="Unassembled WGS sequence"/>
</dbReference>
<dbReference type="InterPro" id="IPR023393">
    <property type="entry name" value="START-like_dom_sf"/>
</dbReference>
<dbReference type="Gene3D" id="3.30.530.20">
    <property type="match status" value="1"/>
</dbReference>
<reference evidence="4 5" key="1">
    <citation type="journal article" date="2020" name="G3 (Bethesda)">
        <title>Improved Reference Genome for Cyclotella cryptica CCMP332, a Model for Cell Wall Morphogenesis, Salinity Adaptation, and Lipid Production in Diatoms (Bacillariophyta).</title>
        <authorList>
            <person name="Roberts W.R."/>
            <person name="Downey K.M."/>
            <person name="Ruck E.C."/>
            <person name="Traller J.C."/>
            <person name="Alverson A.J."/>
        </authorList>
    </citation>
    <scope>NUCLEOTIDE SEQUENCE [LARGE SCALE GENOMIC DNA]</scope>
    <source>
        <strain evidence="4 5">CCMP332</strain>
    </source>
</reference>
<sequence>MNRCGCGCKHAFSLHRMPIKRCTKMASSSNVSCAHARSKRRRSALPTILVTLLVLQCYHLCSSHQTRSYRSRRRNNTGFYYGLRDDDMNVFRDDWPLRWHVSNGDRIMQASLFGEMIDKVQYFTRGDAQSESRPGTISQSLSMKRKELMQSLSQTLMQSLLLPLPQKLPDCQVDDVTTRHQRKTDRILCYIRNRSILPEIASRQSSTQQQGDIDVVHTASIVRPKPKTQSRKKRRKNNTGFYYGIREDVLPVPERPVADGKKPPSNRFTVPKGTHFDPNAVVSNDGSVSEKLDDNINIKERDATAENRVNEEKPNERRENMPLIKQTTPNLQSQLADCNDEKHRKEQKQQAPLQQQTLPDEGRKKNRKNKHQVAKKEQRTQPSSSELTPSIPNMIFDETLQELRQMRNEIIALREELRSLKGKFYEGEETVATSPSSGISSKDTEKSRWWHRPSTKEHIEPERSTETKDESLTLSSPDDTENEYEQHPSPVSPSPQAIPKLSRVARRREFEKIGRNVESWACRLLFEEKDNEGDGWKKIACNNFVRKKFNPDGRTQVYLKWMPDSRYDGDNFAYENDMDSSKMNGQQDYPCIKCYSVIDAPMDKVCSFLANEKTIPMYNELVDDHCDIEEISPHSKITWCKMPKVMFVKPRDFVTYCSHRWWRDGTQVIVNQACEHEDMPGVLVEGEGDVCRGYALRGANFISKDPDDPNKTRITMLAHANPGGGLPQWAMTTAVNAVVQIEPFKLFHNINEGVSKYSEPPSTVSPSHQLASINSLPGRSNKPAGLAQGGGLKEKHTEQLEQDDEGSITVE</sequence>
<feature type="compositionally biased region" description="Polar residues" evidence="2">
    <location>
        <begin position="431"/>
        <end position="441"/>
    </location>
</feature>
<comment type="caution">
    <text evidence="4">The sequence shown here is derived from an EMBL/GenBank/DDBJ whole genome shotgun (WGS) entry which is preliminary data.</text>
</comment>
<feature type="region of interest" description="Disordered" evidence="2">
    <location>
        <begin position="253"/>
        <end position="393"/>
    </location>
</feature>
<feature type="compositionally biased region" description="Polar residues" evidence="2">
    <location>
        <begin position="325"/>
        <end position="336"/>
    </location>
</feature>
<evidence type="ECO:0000256" key="1">
    <source>
        <dbReference type="SAM" id="Coils"/>
    </source>
</evidence>